<dbReference type="EMBL" id="MN184887">
    <property type="protein sequence ID" value="QEQ95070.1"/>
    <property type="molecule type" value="Genomic_DNA"/>
</dbReference>
<reference evidence="1 2" key="1">
    <citation type="submission" date="2019-07" db="EMBL/GenBank/DDBJ databases">
        <title>Complete genome sequence of bacteriophages infecting Erwinia pyrifoliae.</title>
        <authorList>
            <person name="Kim S.G."/>
            <person name="Park S.C."/>
        </authorList>
    </citation>
    <scope>NUCLEOTIDE SEQUENCE [LARGE SCALE GENOMIC DNA]</scope>
</reference>
<accession>A0A5J6DB37</accession>
<evidence type="ECO:0000313" key="2">
    <source>
        <dbReference type="Proteomes" id="UP000326545"/>
    </source>
</evidence>
<dbReference type="Proteomes" id="UP000326545">
    <property type="component" value="Segment"/>
</dbReference>
<protein>
    <submittedName>
        <fullName evidence="1">Uncharacterized protein</fullName>
    </submittedName>
</protein>
<keyword evidence="2" id="KW-1185">Reference proteome</keyword>
<sequence length="139" mass="16117">MKPWTNTKIALDFDETYTVHPDMWNLIVPLMESHGCEVRFVTYRYENAPGNSDIRAAAEKLGIQIIFCNYFQKAQITAIHGWIPDIWIDDMPVLIPVQQQLEGIVQGIKRSDRVEEIQKMTSTLREAARKLNNISERLK</sequence>
<name>A0A5J6DB37_9CAUD</name>
<evidence type="ECO:0000313" key="1">
    <source>
        <dbReference type="EMBL" id="QEQ95070.1"/>
    </source>
</evidence>
<proteinExistence type="predicted"/>
<organism evidence="1 2">
    <name type="scientific">Erwinia phage pEp_SNUABM_01</name>
    <dbReference type="NCBI Taxonomy" id="2601643"/>
    <lineage>
        <taxon>Viruses</taxon>
        <taxon>Duplodnaviria</taxon>
        <taxon>Heunggongvirae</taxon>
        <taxon>Uroviricota</taxon>
        <taxon>Caudoviricetes</taxon>
        <taxon>Vequintavirinae</taxon>
        <taxon>Henunavirus</taxon>
        <taxon>Henunavirus SNUABM01</taxon>
    </lineage>
</organism>
<gene>
    <name evidence="1" type="ORF">pEpSNUABM01_244</name>
</gene>